<sequence length="257" mass="28877">MNNDQKIKTRIVSLFLRPRRLMKYSLKEVKLGLGKRFKFRLVRIFLNESVIGGLAIVLPLVVIVFFANWLVKGVSHWISPLADLFNRYNLPVVLSDVIVVILFVIICSIIGRVVKTKLGGWIYQKIETALLKYIPGYQLLKDMVEMIASQEAGVLKGDVAKVWLYGRSVPTWTIALITSKQEDGTYTAFVPTSPSPASGVVYQLPSEQVEIHPDITIENFLKVVVSCGAGSSKLFEKIVHKEELSKLYEKNITLPAD</sequence>
<keyword evidence="3" id="KW-1185">Reference proteome</keyword>
<dbReference type="AlphaFoldDB" id="A0AA90NN14"/>
<reference evidence="2 3" key="1">
    <citation type="journal article" date="2023" name="bioRxiv">
        <title>An intranuclear bacterial parasite of deep-sea mussels expresses apoptosis inhibitors acquired from its host.</title>
        <authorList>
            <person name="Gonzalez Porras M.A."/>
            <person name="Assie A."/>
            <person name="Tietjen M."/>
            <person name="Violette M."/>
            <person name="Kleiner M."/>
            <person name="Gruber-Vodicka H."/>
            <person name="Dubilier N."/>
            <person name="Leisch N."/>
        </authorList>
    </citation>
    <scope>NUCLEOTIDE SEQUENCE [LARGE SCALE GENOMIC DNA]</scope>
    <source>
        <strain evidence="2">IAP13</strain>
    </source>
</reference>
<organism evidence="2 3">
    <name type="scientific">Candidatus Endonucleibacter bathymodioli</name>
    <dbReference type="NCBI Taxonomy" id="539814"/>
    <lineage>
        <taxon>Bacteria</taxon>
        <taxon>Pseudomonadati</taxon>
        <taxon>Pseudomonadota</taxon>
        <taxon>Gammaproteobacteria</taxon>
        <taxon>Oceanospirillales</taxon>
        <taxon>Endozoicomonadaceae</taxon>
        <taxon>Candidatus Endonucleibacter</taxon>
    </lineage>
</organism>
<accession>A0AA90NN14</accession>
<dbReference type="Proteomes" id="UP001178148">
    <property type="component" value="Unassembled WGS sequence"/>
</dbReference>
<evidence type="ECO:0000313" key="3">
    <source>
        <dbReference type="Proteomes" id="UP001178148"/>
    </source>
</evidence>
<protein>
    <submittedName>
        <fullName evidence="2">DUF502 domain-containing protein</fullName>
    </submittedName>
</protein>
<dbReference type="InterPro" id="IPR007462">
    <property type="entry name" value="COV1-like"/>
</dbReference>
<dbReference type="EMBL" id="JASXSV010000020">
    <property type="protein sequence ID" value="MDP0589780.1"/>
    <property type="molecule type" value="Genomic_DNA"/>
</dbReference>
<feature type="transmembrane region" description="Helical" evidence="1">
    <location>
        <begin position="45"/>
        <end position="70"/>
    </location>
</feature>
<keyword evidence="1" id="KW-1133">Transmembrane helix</keyword>
<evidence type="ECO:0000256" key="1">
    <source>
        <dbReference type="SAM" id="Phobius"/>
    </source>
</evidence>
<proteinExistence type="predicted"/>
<keyword evidence="1" id="KW-0472">Membrane</keyword>
<dbReference type="Pfam" id="PF04367">
    <property type="entry name" value="DUF502"/>
    <property type="match status" value="1"/>
</dbReference>
<gene>
    <name evidence="2" type="ORF">QS748_11555</name>
</gene>
<comment type="caution">
    <text evidence="2">The sequence shown here is derived from an EMBL/GenBank/DDBJ whole genome shotgun (WGS) entry which is preliminary data.</text>
</comment>
<feature type="transmembrane region" description="Helical" evidence="1">
    <location>
        <begin position="90"/>
        <end position="114"/>
    </location>
</feature>
<evidence type="ECO:0000313" key="2">
    <source>
        <dbReference type="EMBL" id="MDP0589780.1"/>
    </source>
</evidence>
<name>A0AA90NN14_9GAMM</name>
<keyword evidence="1" id="KW-0812">Transmembrane</keyword>